<keyword evidence="3" id="KW-1185">Reference proteome</keyword>
<comment type="caution">
    <text evidence="2">The sequence shown here is derived from an EMBL/GenBank/DDBJ whole genome shotgun (WGS) entry which is preliminary data.</text>
</comment>
<reference evidence="2 3" key="1">
    <citation type="submission" date="2024-03" db="EMBL/GenBank/DDBJ databases">
        <title>A high-quality draft genome sequence of Diaporthe vaccinii, a causative agent of upright dieback and viscid rot disease in cranberry plants.</title>
        <authorList>
            <person name="Sarrasin M."/>
            <person name="Lang B.F."/>
            <person name="Burger G."/>
        </authorList>
    </citation>
    <scope>NUCLEOTIDE SEQUENCE [LARGE SCALE GENOMIC DNA]</scope>
    <source>
        <strain evidence="2 3">IS7</strain>
    </source>
</reference>
<evidence type="ECO:0000313" key="2">
    <source>
        <dbReference type="EMBL" id="KAL2292396.1"/>
    </source>
</evidence>
<gene>
    <name evidence="2" type="ORF">FJTKL_09372</name>
</gene>
<protein>
    <submittedName>
        <fullName evidence="2">Uncharacterized protein</fullName>
    </submittedName>
</protein>
<evidence type="ECO:0000256" key="1">
    <source>
        <dbReference type="SAM" id="MobiDB-lite"/>
    </source>
</evidence>
<feature type="region of interest" description="Disordered" evidence="1">
    <location>
        <begin position="339"/>
        <end position="363"/>
    </location>
</feature>
<organism evidence="2 3">
    <name type="scientific">Diaporthe vaccinii</name>
    <dbReference type="NCBI Taxonomy" id="105482"/>
    <lineage>
        <taxon>Eukaryota</taxon>
        <taxon>Fungi</taxon>
        <taxon>Dikarya</taxon>
        <taxon>Ascomycota</taxon>
        <taxon>Pezizomycotina</taxon>
        <taxon>Sordariomycetes</taxon>
        <taxon>Sordariomycetidae</taxon>
        <taxon>Diaporthales</taxon>
        <taxon>Diaporthaceae</taxon>
        <taxon>Diaporthe</taxon>
        <taxon>Diaporthe eres species complex</taxon>
    </lineage>
</organism>
<sequence>MAFEPDLNDHLQTFSRICYSPWYARIRTRILRPERPEYSMIMERGGDNATAKRQSVVRLLYNSLAGGTSCCSLVPLAQNKRIIIGLTAILFDKESSSSTNRSRYSIPTMDPAPWSTFIASPLSFLSWSGQSGARMVASLIEHMLLIDYGLGEHPLRPLGPEPRWMTNYMTRVVCHEFCRRLTKLADDCRSGKDIWHCRLAWMDECIQSYEDKSSACDDFSDVSLMFYYFWTHRRDITKDEYNKGLTGYDGVLNEMISEIPTMGTDRLTRKLSVDANKLIPRYVKDKEHRTAMIAMAKRMAAEYGVVLRAPEFAFEYLERPTGHDDGSPRREATTVHGVVGGHHTASFERDVTPPPTYTEAMGL</sequence>
<proteinExistence type="predicted"/>
<dbReference type="Proteomes" id="UP001600888">
    <property type="component" value="Unassembled WGS sequence"/>
</dbReference>
<name>A0ABR4FCH4_9PEZI</name>
<accession>A0ABR4FCH4</accession>
<evidence type="ECO:0000313" key="3">
    <source>
        <dbReference type="Proteomes" id="UP001600888"/>
    </source>
</evidence>
<dbReference type="EMBL" id="JBAWTH010000003">
    <property type="protein sequence ID" value="KAL2292396.1"/>
    <property type="molecule type" value="Genomic_DNA"/>
</dbReference>